<reference evidence="3 4" key="1">
    <citation type="submission" date="2019-06" db="EMBL/GenBank/DDBJ databases">
        <title>Sequencing the genomes of 1000 actinobacteria strains.</title>
        <authorList>
            <person name="Klenk H.-P."/>
        </authorList>
    </citation>
    <scope>NUCLEOTIDE SEQUENCE [LARGE SCALE GENOMIC DNA]</scope>
    <source>
        <strain evidence="3 4">DSM 20427</strain>
    </source>
</reference>
<dbReference type="Proteomes" id="UP000319804">
    <property type="component" value="Unassembled WGS sequence"/>
</dbReference>
<comment type="caution">
    <text evidence="3">The sequence shown here is derived from an EMBL/GenBank/DDBJ whole genome shotgun (WGS) entry which is preliminary data.</text>
</comment>
<dbReference type="CDD" id="cd06257">
    <property type="entry name" value="DnaJ"/>
    <property type="match status" value="1"/>
</dbReference>
<name>A0A4Y3UPH5_9MICO</name>
<proteinExistence type="predicted"/>
<gene>
    <name evidence="3" type="ORF">FHX68_2868</name>
</gene>
<dbReference type="PANTHER" id="PTHR44240">
    <property type="entry name" value="DNAJ DOMAIN (PROKARYOTIC HEAT SHOCK PROTEIN)-RELATED"/>
    <property type="match status" value="1"/>
</dbReference>
<dbReference type="InterPro" id="IPR036869">
    <property type="entry name" value="J_dom_sf"/>
</dbReference>
<dbReference type="OrthoDB" id="5242140at2"/>
<feature type="domain" description="J" evidence="2">
    <location>
        <begin position="9"/>
        <end position="70"/>
    </location>
</feature>
<sequence length="325" mass="34595">MFDSPLSASAYEVLQIDADASHEDLRKAYRLRLRQTHPDTGGDAVVFVQVQRAWELVGTVEARAAYDRGHGFADARYAPDGAGGAGGAGAGGAGGAGADASSGWRPRPADTRPRARSFGHPGGWRRERYLTLMREWAGRGTELADPYDPALVRTAPRELKRLLADALAEEASARIIADLGMGYTVWHDVAADPRDAALKLDHIVLGPSGLYAVLSEDFGGPARVRRGELIGDGVTGAPIGDLVAATRAVARAARVRFSGVVVVLPDEDLATAIDEIGKMRGQPVAIVRRSALSTVLRRGLTGARDIGGNELFDVRTRLQSVVRFV</sequence>
<feature type="region of interest" description="Disordered" evidence="1">
    <location>
        <begin position="85"/>
        <end position="120"/>
    </location>
</feature>
<protein>
    <submittedName>
        <fullName evidence="3">DnaJ-like protein</fullName>
    </submittedName>
</protein>
<evidence type="ECO:0000259" key="2">
    <source>
        <dbReference type="PROSITE" id="PS50076"/>
    </source>
</evidence>
<dbReference type="Gene3D" id="1.10.287.110">
    <property type="entry name" value="DnaJ domain"/>
    <property type="match status" value="1"/>
</dbReference>
<dbReference type="InterPro" id="IPR052276">
    <property type="entry name" value="Diphthamide-biosynth_chaperone"/>
</dbReference>
<dbReference type="InterPro" id="IPR001623">
    <property type="entry name" value="DnaJ_domain"/>
</dbReference>
<dbReference type="AlphaFoldDB" id="A0A4Y3UPH5"/>
<organism evidence="3 4">
    <name type="scientific">Microbacterium lacticum</name>
    <dbReference type="NCBI Taxonomy" id="33885"/>
    <lineage>
        <taxon>Bacteria</taxon>
        <taxon>Bacillati</taxon>
        <taxon>Actinomycetota</taxon>
        <taxon>Actinomycetes</taxon>
        <taxon>Micrococcales</taxon>
        <taxon>Microbacteriaceae</taxon>
        <taxon>Microbacterium</taxon>
    </lineage>
</organism>
<feature type="compositionally biased region" description="Gly residues" evidence="1">
    <location>
        <begin position="85"/>
        <end position="97"/>
    </location>
</feature>
<dbReference type="Pfam" id="PF00226">
    <property type="entry name" value="DnaJ"/>
    <property type="match status" value="1"/>
</dbReference>
<accession>A0A4Y3UPH5</accession>
<dbReference type="EMBL" id="VFPS01000007">
    <property type="protein sequence ID" value="TQM90550.1"/>
    <property type="molecule type" value="Genomic_DNA"/>
</dbReference>
<dbReference type="PANTHER" id="PTHR44240:SF10">
    <property type="entry name" value="J DOMAIN-CONTAINING PROTEIN"/>
    <property type="match status" value="1"/>
</dbReference>
<evidence type="ECO:0000313" key="4">
    <source>
        <dbReference type="Proteomes" id="UP000319804"/>
    </source>
</evidence>
<dbReference type="SUPFAM" id="SSF46565">
    <property type="entry name" value="Chaperone J-domain"/>
    <property type="match status" value="1"/>
</dbReference>
<evidence type="ECO:0000256" key="1">
    <source>
        <dbReference type="SAM" id="MobiDB-lite"/>
    </source>
</evidence>
<dbReference type="SMART" id="SM00271">
    <property type="entry name" value="DnaJ"/>
    <property type="match status" value="1"/>
</dbReference>
<dbReference type="RefSeq" id="WP_141380062.1">
    <property type="nucleotide sequence ID" value="NZ_BJNA01000014.1"/>
</dbReference>
<dbReference type="PROSITE" id="PS50076">
    <property type="entry name" value="DNAJ_2"/>
    <property type="match status" value="1"/>
</dbReference>
<evidence type="ECO:0000313" key="3">
    <source>
        <dbReference type="EMBL" id="TQM90550.1"/>
    </source>
</evidence>
<keyword evidence="4" id="KW-1185">Reference proteome</keyword>